<keyword evidence="2" id="KW-1185">Reference proteome</keyword>
<dbReference type="Proteomes" id="UP000727407">
    <property type="component" value="Unassembled WGS sequence"/>
</dbReference>
<dbReference type="AlphaFoldDB" id="A0A8J4T479"/>
<feature type="non-terminal residue" evidence="1">
    <location>
        <position position="63"/>
    </location>
</feature>
<name>A0A8J4T479_CLAMG</name>
<evidence type="ECO:0000313" key="1">
    <source>
        <dbReference type="EMBL" id="KAF5888640.1"/>
    </source>
</evidence>
<organism evidence="1 2">
    <name type="scientific">Clarias magur</name>
    <name type="common">Asian catfish</name>
    <name type="synonym">Macropteronotus magur</name>
    <dbReference type="NCBI Taxonomy" id="1594786"/>
    <lineage>
        <taxon>Eukaryota</taxon>
        <taxon>Metazoa</taxon>
        <taxon>Chordata</taxon>
        <taxon>Craniata</taxon>
        <taxon>Vertebrata</taxon>
        <taxon>Euteleostomi</taxon>
        <taxon>Actinopterygii</taxon>
        <taxon>Neopterygii</taxon>
        <taxon>Teleostei</taxon>
        <taxon>Ostariophysi</taxon>
        <taxon>Siluriformes</taxon>
        <taxon>Clariidae</taxon>
        <taxon>Clarias</taxon>
    </lineage>
</organism>
<dbReference type="EMBL" id="QNUK01000945">
    <property type="protein sequence ID" value="KAF5888640.1"/>
    <property type="molecule type" value="Genomic_DNA"/>
</dbReference>
<protein>
    <submittedName>
        <fullName evidence="1">Uncharacterized protein</fullName>
    </submittedName>
</protein>
<accession>A0A8J4T479</accession>
<proteinExistence type="predicted"/>
<reference evidence="1" key="1">
    <citation type="submission" date="2020-07" db="EMBL/GenBank/DDBJ databases">
        <title>Clarias magur genome sequencing, assembly and annotation.</title>
        <authorList>
            <person name="Kushwaha B."/>
            <person name="Kumar R."/>
            <person name="Das P."/>
            <person name="Joshi C.G."/>
            <person name="Kumar D."/>
            <person name="Nagpure N.S."/>
            <person name="Pandey M."/>
            <person name="Agarwal S."/>
            <person name="Srivastava S."/>
            <person name="Singh M."/>
            <person name="Sahoo L."/>
            <person name="Jayasankar P."/>
            <person name="Meher P.K."/>
            <person name="Koringa P.G."/>
            <person name="Iquebal M.A."/>
            <person name="Das S.P."/>
            <person name="Bit A."/>
            <person name="Patnaik S."/>
            <person name="Patel N."/>
            <person name="Shah T.M."/>
            <person name="Hinsu A."/>
            <person name="Jena J.K."/>
        </authorList>
    </citation>
    <scope>NUCLEOTIDE SEQUENCE</scope>
    <source>
        <strain evidence="1">CIFAMagur01</strain>
        <tissue evidence="1">Testis</tissue>
    </source>
</reference>
<gene>
    <name evidence="1" type="ORF">DAT39_021659</name>
</gene>
<comment type="caution">
    <text evidence="1">The sequence shown here is derived from an EMBL/GenBank/DDBJ whole genome shotgun (WGS) entry which is preliminary data.</text>
</comment>
<evidence type="ECO:0000313" key="2">
    <source>
        <dbReference type="Proteomes" id="UP000727407"/>
    </source>
</evidence>
<sequence length="63" mass="7361">MRVRRSVRLSYCVREEERPVLKGKGVRDDGDRDIESFKSNKVETKHQMVGLCSLPFNLPQQLE</sequence>